<accession>A0ABP8XLN3</accession>
<proteinExistence type="inferred from homology"/>
<organism evidence="7 8">
    <name type="scientific">Pedococcus ginsenosidimutans</name>
    <dbReference type="NCBI Taxonomy" id="490570"/>
    <lineage>
        <taxon>Bacteria</taxon>
        <taxon>Bacillati</taxon>
        <taxon>Actinomycetota</taxon>
        <taxon>Actinomycetes</taxon>
        <taxon>Micrococcales</taxon>
        <taxon>Intrasporangiaceae</taxon>
        <taxon>Pedococcus</taxon>
    </lineage>
</organism>
<evidence type="ECO:0000313" key="7">
    <source>
        <dbReference type="EMBL" id="GAA4708709.1"/>
    </source>
</evidence>
<name>A0ABP8XLN3_9MICO</name>
<reference evidence="8" key="1">
    <citation type="journal article" date="2019" name="Int. J. Syst. Evol. Microbiol.">
        <title>The Global Catalogue of Microorganisms (GCM) 10K type strain sequencing project: providing services to taxonomists for standard genome sequencing and annotation.</title>
        <authorList>
            <consortium name="The Broad Institute Genomics Platform"/>
            <consortium name="The Broad Institute Genome Sequencing Center for Infectious Disease"/>
            <person name="Wu L."/>
            <person name="Ma J."/>
        </authorList>
    </citation>
    <scope>NUCLEOTIDE SEQUENCE [LARGE SCALE GENOMIC DNA]</scope>
    <source>
        <strain evidence="8">JCM 18961</strain>
    </source>
</reference>
<dbReference type="Proteomes" id="UP001500556">
    <property type="component" value="Unassembled WGS sequence"/>
</dbReference>
<evidence type="ECO:0000313" key="8">
    <source>
        <dbReference type="Proteomes" id="UP001500556"/>
    </source>
</evidence>
<comment type="subunit">
    <text evidence="4">Homodimer. Part of the ribosomal stalk of the 50S ribosomal subunit. Forms a multimeric L10(L12)X complex, where L10 forms an elongated spine to which 2 to 4 L12 dimers bind in a sequential fashion. Binds GTP-bound translation factors.</text>
</comment>
<keyword evidence="2 4" id="KW-0689">Ribosomal protein</keyword>
<dbReference type="NCBIfam" id="TIGR00855">
    <property type="entry name" value="L12"/>
    <property type="match status" value="1"/>
</dbReference>
<evidence type="ECO:0000256" key="1">
    <source>
        <dbReference type="ARBA" id="ARBA00007197"/>
    </source>
</evidence>
<dbReference type="InterPro" id="IPR014719">
    <property type="entry name" value="Ribosomal_bL12_C/ClpS-like"/>
</dbReference>
<feature type="domain" description="Large ribosomal subunit protein bL12 oligomerization" evidence="6">
    <location>
        <begin position="6"/>
        <end position="51"/>
    </location>
</feature>
<dbReference type="GO" id="GO:0005840">
    <property type="term" value="C:ribosome"/>
    <property type="evidence" value="ECO:0007669"/>
    <property type="project" value="UniProtKB-KW"/>
</dbReference>
<keyword evidence="8" id="KW-1185">Reference proteome</keyword>
<dbReference type="PANTHER" id="PTHR45987">
    <property type="entry name" value="39S RIBOSOMAL PROTEIN L12"/>
    <property type="match status" value="1"/>
</dbReference>
<sequence length="129" mass="13357">MAKLSTDELLEAFKEMTLIELSEFVKQFEDTFNVTAAAPVAVAAAGAPAGGGDAAAAEEQDEFDVILEAAGDKKIQVIKEVRALTSLGLKEAKDLVDGAPKPVLEKVDKAAADKAKEALEGAGATVTLK</sequence>
<evidence type="ECO:0000256" key="4">
    <source>
        <dbReference type="HAMAP-Rule" id="MF_00368"/>
    </source>
</evidence>
<dbReference type="SUPFAM" id="SSF54736">
    <property type="entry name" value="ClpS-like"/>
    <property type="match status" value="1"/>
</dbReference>
<dbReference type="InterPro" id="IPR008932">
    <property type="entry name" value="Ribosomal_bL12_oligo"/>
</dbReference>
<dbReference type="CDD" id="cd00387">
    <property type="entry name" value="Ribosomal_L7_L12"/>
    <property type="match status" value="1"/>
</dbReference>
<dbReference type="Gene3D" id="1.20.5.710">
    <property type="entry name" value="Single helix bin"/>
    <property type="match status" value="1"/>
</dbReference>
<comment type="caution">
    <text evidence="7">The sequence shown here is derived from an EMBL/GenBank/DDBJ whole genome shotgun (WGS) entry which is preliminary data.</text>
</comment>
<dbReference type="SUPFAM" id="SSF48300">
    <property type="entry name" value="Ribosomal protein L7/12, oligomerisation (N-terminal) domain"/>
    <property type="match status" value="1"/>
</dbReference>
<gene>
    <name evidence="4 7" type="primary">rplL</name>
    <name evidence="7" type="ORF">GCM10025782_00840</name>
</gene>
<comment type="similarity">
    <text evidence="1 4">Belongs to the bacterial ribosomal protein bL12 family.</text>
</comment>
<evidence type="ECO:0000259" key="5">
    <source>
        <dbReference type="Pfam" id="PF00542"/>
    </source>
</evidence>
<evidence type="ECO:0000256" key="3">
    <source>
        <dbReference type="ARBA" id="ARBA00023274"/>
    </source>
</evidence>
<dbReference type="InterPro" id="IPR013823">
    <property type="entry name" value="Ribosomal_bL12_C"/>
</dbReference>
<dbReference type="InterPro" id="IPR036235">
    <property type="entry name" value="Ribosomal_bL12_oligo_N_sf"/>
</dbReference>
<dbReference type="EMBL" id="BAABLO010000001">
    <property type="protein sequence ID" value="GAA4708709.1"/>
    <property type="molecule type" value="Genomic_DNA"/>
</dbReference>
<dbReference type="Pfam" id="PF00542">
    <property type="entry name" value="Ribosomal_L12"/>
    <property type="match status" value="1"/>
</dbReference>
<feature type="domain" description="Large ribosomal subunit protein bL12 C-terminal" evidence="5">
    <location>
        <begin position="63"/>
        <end position="129"/>
    </location>
</feature>
<dbReference type="Gene3D" id="3.30.1390.10">
    <property type="match status" value="1"/>
</dbReference>
<comment type="function">
    <text evidence="4">Forms part of the ribosomal stalk which helps the ribosome interact with GTP-bound translation factors. Is thus essential for accurate translation.</text>
</comment>
<keyword evidence="3 4" id="KW-0687">Ribonucleoprotein</keyword>
<evidence type="ECO:0000259" key="6">
    <source>
        <dbReference type="Pfam" id="PF16320"/>
    </source>
</evidence>
<dbReference type="PANTHER" id="PTHR45987:SF4">
    <property type="entry name" value="LARGE RIBOSOMAL SUBUNIT PROTEIN BL12M"/>
    <property type="match status" value="1"/>
</dbReference>
<dbReference type="InterPro" id="IPR000206">
    <property type="entry name" value="Ribosomal_bL12"/>
</dbReference>
<evidence type="ECO:0000256" key="2">
    <source>
        <dbReference type="ARBA" id="ARBA00022980"/>
    </source>
</evidence>
<dbReference type="RefSeq" id="WP_345500392.1">
    <property type="nucleotide sequence ID" value="NZ_BAABLO010000001.1"/>
</dbReference>
<dbReference type="HAMAP" id="MF_00368">
    <property type="entry name" value="Ribosomal_bL12"/>
    <property type="match status" value="1"/>
</dbReference>
<dbReference type="Pfam" id="PF16320">
    <property type="entry name" value="Ribosomal_L12_N"/>
    <property type="match status" value="1"/>
</dbReference>
<protein>
    <recommendedName>
        <fullName evidence="4">Large ribosomal subunit protein bL12</fullName>
    </recommendedName>
</protein>